<keyword evidence="1" id="KW-0472">Membrane</keyword>
<dbReference type="Proteomes" id="UP001498469">
    <property type="component" value="Unassembled WGS sequence"/>
</dbReference>
<feature type="transmembrane region" description="Helical" evidence="1">
    <location>
        <begin position="135"/>
        <end position="157"/>
    </location>
</feature>
<dbReference type="RefSeq" id="WP_216252907.1">
    <property type="nucleotide sequence ID" value="NZ_JAZHFS010000020.1"/>
</dbReference>
<accession>A0ABU7USK7</accession>
<comment type="caution">
    <text evidence="2">The sequence shown here is derived from an EMBL/GenBank/DDBJ whole genome shotgun (WGS) entry which is preliminary data.</text>
</comment>
<evidence type="ECO:0000313" key="2">
    <source>
        <dbReference type="EMBL" id="MEF2114256.1"/>
    </source>
</evidence>
<protein>
    <submittedName>
        <fullName evidence="2">Uncharacterized protein</fullName>
    </submittedName>
</protein>
<feature type="transmembrane region" description="Helical" evidence="1">
    <location>
        <begin position="86"/>
        <end position="104"/>
    </location>
</feature>
<keyword evidence="1" id="KW-1133">Transmembrane helix</keyword>
<feature type="transmembrane region" description="Helical" evidence="1">
    <location>
        <begin position="214"/>
        <end position="232"/>
    </location>
</feature>
<feature type="transmembrane region" description="Helical" evidence="1">
    <location>
        <begin position="51"/>
        <end position="74"/>
    </location>
</feature>
<evidence type="ECO:0000313" key="3">
    <source>
        <dbReference type="Proteomes" id="UP001498469"/>
    </source>
</evidence>
<evidence type="ECO:0000256" key="1">
    <source>
        <dbReference type="SAM" id="Phobius"/>
    </source>
</evidence>
<organism evidence="2 3">
    <name type="scientific">Clostridium frigoriphilum</name>
    <dbReference type="NCBI Taxonomy" id="443253"/>
    <lineage>
        <taxon>Bacteria</taxon>
        <taxon>Bacillati</taxon>
        <taxon>Bacillota</taxon>
        <taxon>Clostridia</taxon>
        <taxon>Eubacteriales</taxon>
        <taxon>Clostridiaceae</taxon>
        <taxon>Clostridium</taxon>
    </lineage>
</organism>
<keyword evidence="1" id="KW-0812">Transmembrane</keyword>
<name>A0ABU7USK7_9CLOT</name>
<feature type="transmembrane region" description="Helical" evidence="1">
    <location>
        <begin position="238"/>
        <end position="256"/>
    </location>
</feature>
<proteinExistence type="predicted"/>
<feature type="transmembrane region" description="Helical" evidence="1">
    <location>
        <begin position="169"/>
        <end position="193"/>
    </location>
</feature>
<gene>
    <name evidence="2" type="ORF">SJI18_18330</name>
</gene>
<reference evidence="2 3" key="1">
    <citation type="submission" date="2023-11" db="EMBL/GenBank/DDBJ databases">
        <title>Draft genome sequence of a psychrophilic Clostridium strain from permafrost water brine.</title>
        <authorList>
            <person name="Shcherbakova V.A."/>
            <person name="Trubitsyn V.E."/>
            <person name="Zakharyuk A.G."/>
        </authorList>
    </citation>
    <scope>NUCLEOTIDE SEQUENCE [LARGE SCALE GENOMIC DNA]</scope>
    <source>
        <strain evidence="2 3">14F</strain>
    </source>
</reference>
<sequence length="262" mass="29570">MGKKYNKHENDSENINNLINHDGIGNTKKSAIILSQKEVDRFLSAKKLSGLALSIGVSLCNMAVISSILMYTLIDDYIIRENMLGLIVPLAILLSAIPFLIYSGKKLKKYKHLRSGFDYSLDVALTIEIKDSAFVLIYFWSSFIAGCLFIMSPSAIWMENKFYNDQSNYGVVAMLTIVCIAAFIFIYVGCINEGYKILLNKKDYSKIKTHHNKLTLRVVAAIWSLSGSIFFISGCIFSQWNIIIFPITGILVYIYNKSQYST</sequence>
<keyword evidence="3" id="KW-1185">Reference proteome</keyword>
<dbReference type="EMBL" id="JAZHFS010000020">
    <property type="protein sequence ID" value="MEF2114256.1"/>
    <property type="molecule type" value="Genomic_DNA"/>
</dbReference>